<comment type="caution">
    <text evidence="4">The sequence shown here is derived from an EMBL/GenBank/DDBJ whole genome shotgun (WGS) entry which is preliminary data.</text>
</comment>
<dbReference type="GO" id="GO:0003677">
    <property type="term" value="F:DNA binding"/>
    <property type="evidence" value="ECO:0007669"/>
    <property type="project" value="UniProtKB-UniRule"/>
</dbReference>
<keyword evidence="1 2" id="KW-0238">DNA-binding</keyword>
<evidence type="ECO:0000256" key="1">
    <source>
        <dbReference type="ARBA" id="ARBA00023125"/>
    </source>
</evidence>
<reference evidence="4" key="2">
    <citation type="journal article" date="2021" name="PeerJ">
        <title>Extensive microbial diversity within the chicken gut microbiome revealed by metagenomics and culture.</title>
        <authorList>
            <person name="Gilroy R."/>
            <person name="Ravi A."/>
            <person name="Getino M."/>
            <person name="Pursley I."/>
            <person name="Horton D.L."/>
            <person name="Alikhan N.F."/>
            <person name="Baker D."/>
            <person name="Gharbi K."/>
            <person name="Hall N."/>
            <person name="Watson M."/>
            <person name="Adriaenssens E.M."/>
            <person name="Foster-Nyarko E."/>
            <person name="Jarju S."/>
            <person name="Secka A."/>
            <person name="Antonio M."/>
            <person name="Oren A."/>
            <person name="Chaudhuri R.R."/>
            <person name="La Ragione R."/>
            <person name="Hildebrand F."/>
            <person name="Pallen M.J."/>
        </authorList>
    </citation>
    <scope>NUCLEOTIDE SEQUENCE</scope>
    <source>
        <strain evidence="4">ChiHjej12B11-29160</strain>
    </source>
</reference>
<evidence type="ECO:0000313" key="5">
    <source>
        <dbReference type="Proteomes" id="UP000824078"/>
    </source>
</evidence>
<evidence type="ECO:0000256" key="2">
    <source>
        <dbReference type="PROSITE-ProRule" id="PRU00335"/>
    </source>
</evidence>
<dbReference type="Proteomes" id="UP000824078">
    <property type="component" value="Unassembled WGS sequence"/>
</dbReference>
<dbReference type="PROSITE" id="PS50977">
    <property type="entry name" value="HTH_TETR_2"/>
    <property type="match status" value="1"/>
</dbReference>
<feature type="domain" description="HTH tetR-type" evidence="3">
    <location>
        <begin position="10"/>
        <end position="70"/>
    </location>
</feature>
<proteinExistence type="predicted"/>
<dbReference type="InterPro" id="IPR009057">
    <property type="entry name" value="Homeodomain-like_sf"/>
</dbReference>
<dbReference type="EMBL" id="DVMQ01000018">
    <property type="protein sequence ID" value="HIU24693.1"/>
    <property type="molecule type" value="Genomic_DNA"/>
</dbReference>
<gene>
    <name evidence="4" type="ORF">IAD17_07205</name>
</gene>
<evidence type="ECO:0000313" key="4">
    <source>
        <dbReference type="EMBL" id="HIU24693.1"/>
    </source>
</evidence>
<feature type="DNA-binding region" description="H-T-H motif" evidence="2">
    <location>
        <begin position="33"/>
        <end position="52"/>
    </location>
</feature>
<accession>A0A9D1HZZ8</accession>
<reference evidence="4" key="1">
    <citation type="submission" date="2020-10" db="EMBL/GenBank/DDBJ databases">
        <authorList>
            <person name="Gilroy R."/>
        </authorList>
    </citation>
    <scope>NUCLEOTIDE SEQUENCE</scope>
    <source>
        <strain evidence="4">ChiHjej12B11-29160</strain>
    </source>
</reference>
<dbReference type="Gene3D" id="1.10.357.10">
    <property type="entry name" value="Tetracycline Repressor, domain 2"/>
    <property type="match status" value="1"/>
</dbReference>
<dbReference type="SUPFAM" id="SSF46689">
    <property type="entry name" value="Homeodomain-like"/>
    <property type="match status" value="1"/>
</dbReference>
<dbReference type="InterPro" id="IPR001647">
    <property type="entry name" value="HTH_TetR"/>
</dbReference>
<evidence type="ECO:0000259" key="3">
    <source>
        <dbReference type="PROSITE" id="PS50977"/>
    </source>
</evidence>
<protein>
    <submittedName>
        <fullName evidence="4">TetR family transcriptional regulator</fullName>
    </submittedName>
</protein>
<sequence length="208" mass="23173">MSARNARAGIHMKSKLADALWSLLKTQCLSTISVGDVIEAASVSRGSFYYHFADLDTLVRWALLREVFDSDRQGHPFFLLATKTALPQETHELKRSISRVCLLLDRGGMNIVFDVSLDALVDLWCRVLQPDANELPNEVISQLEYAVGGTVGMLARANVRDESKRRTSVAFIREQQIRMVRSIAAVLHMSPSELMARLAQVEYPVAAA</sequence>
<dbReference type="AlphaFoldDB" id="A0A9D1HZZ8"/>
<organism evidence="4 5">
    <name type="scientific">Candidatus Coprovicinus avistercoris</name>
    <dbReference type="NCBI Taxonomy" id="2840754"/>
    <lineage>
        <taxon>Bacteria</taxon>
        <taxon>Bacillati</taxon>
        <taxon>Actinomycetota</taxon>
        <taxon>Coriobacteriia</taxon>
        <taxon>Coriobacteriales</taxon>
        <taxon>Coriobacteriaceae</taxon>
        <taxon>Coriobacteriaceae incertae sedis</taxon>
        <taxon>Candidatus Coprovicinus</taxon>
    </lineage>
</organism>
<name>A0A9D1HZZ8_9ACTN</name>